<dbReference type="Pfam" id="PF13895">
    <property type="entry name" value="Ig_2"/>
    <property type="match status" value="1"/>
</dbReference>
<keyword evidence="10" id="KW-0732">Signal</keyword>
<dbReference type="AlphaFoldDB" id="A0A667HY09"/>
<evidence type="ECO:0000256" key="10">
    <source>
        <dbReference type="SAM" id="SignalP"/>
    </source>
</evidence>
<dbReference type="InterPro" id="IPR051036">
    <property type="entry name" value="SIGLEC"/>
</dbReference>
<dbReference type="Proteomes" id="UP000472241">
    <property type="component" value="Unplaced"/>
</dbReference>
<feature type="compositionally biased region" description="Pro residues" evidence="9">
    <location>
        <begin position="508"/>
        <end position="518"/>
    </location>
</feature>
<dbReference type="InterPro" id="IPR003599">
    <property type="entry name" value="Ig_sub"/>
</dbReference>
<evidence type="ECO:0000256" key="4">
    <source>
        <dbReference type="ARBA" id="ARBA00022737"/>
    </source>
</evidence>
<dbReference type="PANTHER" id="PTHR12035">
    <property type="entry name" value="SIALIC ACID BINDING IMMUNOGLOBULIN-LIKE LECTIN"/>
    <property type="match status" value="1"/>
</dbReference>
<dbReference type="SMART" id="SM00408">
    <property type="entry name" value="IGc2"/>
    <property type="match status" value="2"/>
</dbReference>
<accession>A0A667HY09</accession>
<keyword evidence="3" id="KW-0430">Lectin</keyword>
<keyword evidence="4" id="KW-0677">Repeat</keyword>
<dbReference type="InterPro" id="IPR007110">
    <property type="entry name" value="Ig-like_dom"/>
</dbReference>
<dbReference type="GO" id="GO:0033691">
    <property type="term" value="F:sialic acid binding"/>
    <property type="evidence" value="ECO:0007669"/>
    <property type="project" value="TreeGrafter"/>
</dbReference>
<dbReference type="GO" id="GO:0005886">
    <property type="term" value="C:plasma membrane"/>
    <property type="evidence" value="ECO:0007669"/>
    <property type="project" value="TreeGrafter"/>
</dbReference>
<feature type="region of interest" description="Disordered" evidence="9">
    <location>
        <begin position="503"/>
        <end position="527"/>
    </location>
</feature>
<evidence type="ECO:0000256" key="1">
    <source>
        <dbReference type="ARBA" id="ARBA00004479"/>
    </source>
</evidence>
<organism evidence="12 13">
    <name type="scientific">Lynx canadensis</name>
    <name type="common">Canada lynx</name>
    <name type="synonym">Felis canadensis</name>
    <dbReference type="NCBI Taxonomy" id="61383"/>
    <lineage>
        <taxon>Eukaryota</taxon>
        <taxon>Metazoa</taxon>
        <taxon>Chordata</taxon>
        <taxon>Craniata</taxon>
        <taxon>Vertebrata</taxon>
        <taxon>Euteleostomi</taxon>
        <taxon>Mammalia</taxon>
        <taxon>Eutheria</taxon>
        <taxon>Laurasiatheria</taxon>
        <taxon>Carnivora</taxon>
        <taxon>Feliformia</taxon>
        <taxon>Felidae</taxon>
        <taxon>Felinae</taxon>
        <taxon>Lynx</taxon>
    </lineage>
</organism>
<dbReference type="Pfam" id="PF07686">
    <property type="entry name" value="V-set"/>
    <property type="match status" value="1"/>
</dbReference>
<dbReference type="PANTHER" id="PTHR12035:SF42">
    <property type="entry name" value="IG-LIKE DOMAIN-CONTAINING PROTEIN"/>
    <property type="match status" value="1"/>
</dbReference>
<comment type="subcellular location">
    <subcellularLocation>
        <location evidence="1">Membrane</location>
        <topology evidence="1">Single-pass type I membrane protein</topology>
    </subcellularLocation>
</comment>
<evidence type="ECO:0000256" key="8">
    <source>
        <dbReference type="ARBA" id="ARBA00038361"/>
    </source>
</evidence>
<dbReference type="PROSITE" id="PS00290">
    <property type="entry name" value="IG_MHC"/>
    <property type="match status" value="1"/>
</dbReference>
<keyword evidence="13" id="KW-1185">Reference proteome</keyword>
<dbReference type="InterPro" id="IPR003006">
    <property type="entry name" value="Ig/MHC_CS"/>
</dbReference>
<keyword evidence="6" id="KW-1133">Transmembrane helix</keyword>
<dbReference type="SMART" id="SM00409">
    <property type="entry name" value="IG"/>
    <property type="match status" value="2"/>
</dbReference>
<dbReference type="InterPro" id="IPR013106">
    <property type="entry name" value="Ig_V-set"/>
</dbReference>
<dbReference type="SUPFAM" id="SSF48726">
    <property type="entry name" value="Immunoglobulin"/>
    <property type="match status" value="4"/>
</dbReference>
<dbReference type="InterPro" id="IPR003598">
    <property type="entry name" value="Ig_sub2"/>
</dbReference>
<evidence type="ECO:0000256" key="3">
    <source>
        <dbReference type="ARBA" id="ARBA00022734"/>
    </source>
</evidence>
<evidence type="ECO:0000256" key="6">
    <source>
        <dbReference type="ARBA" id="ARBA00022989"/>
    </source>
</evidence>
<feature type="chain" id="PRO_5025592835" description="Ig-like domain-containing protein" evidence="10">
    <location>
        <begin position="17"/>
        <end position="564"/>
    </location>
</feature>
<keyword evidence="2" id="KW-0812">Transmembrane</keyword>
<evidence type="ECO:0000259" key="11">
    <source>
        <dbReference type="PROSITE" id="PS50835"/>
    </source>
</evidence>
<evidence type="ECO:0000313" key="13">
    <source>
        <dbReference type="Proteomes" id="UP000472241"/>
    </source>
</evidence>
<keyword evidence="7" id="KW-0472">Membrane</keyword>
<feature type="domain" description="Ig-like" evidence="11">
    <location>
        <begin position="145"/>
        <end position="230"/>
    </location>
</feature>
<dbReference type="InterPro" id="IPR013783">
    <property type="entry name" value="Ig-like_fold"/>
</dbReference>
<evidence type="ECO:0000256" key="5">
    <source>
        <dbReference type="ARBA" id="ARBA00022889"/>
    </source>
</evidence>
<reference evidence="12" key="1">
    <citation type="submission" date="2025-08" db="UniProtKB">
        <authorList>
            <consortium name="Ensembl"/>
        </authorList>
    </citation>
    <scope>IDENTIFICATION</scope>
</reference>
<protein>
    <recommendedName>
        <fullName evidence="11">Ig-like domain-containing protein</fullName>
    </recommendedName>
</protein>
<keyword evidence="5" id="KW-0130">Cell adhesion</keyword>
<feature type="domain" description="Ig-like" evidence="11">
    <location>
        <begin position="237"/>
        <end position="330"/>
    </location>
</feature>
<dbReference type="Ensembl" id="ENSLCNT00005027896.1">
    <property type="protein sequence ID" value="ENSLCNP00005024969.1"/>
    <property type="gene ID" value="ENSLCNG00005016227.1"/>
</dbReference>
<evidence type="ECO:0000256" key="2">
    <source>
        <dbReference type="ARBA" id="ARBA00022692"/>
    </source>
</evidence>
<dbReference type="GO" id="GO:0007155">
    <property type="term" value="P:cell adhesion"/>
    <property type="evidence" value="ECO:0007669"/>
    <property type="project" value="UniProtKB-KW"/>
</dbReference>
<evidence type="ECO:0000256" key="7">
    <source>
        <dbReference type="ARBA" id="ARBA00023136"/>
    </source>
</evidence>
<dbReference type="Gene3D" id="2.60.40.10">
    <property type="entry name" value="Immunoglobulins"/>
    <property type="match status" value="4"/>
</dbReference>
<reference evidence="12" key="2">
    <citation type="submission" date="2025-09" db="UniProtKB">
        <authorList>
            <consortium name="Ensembl"/>
        </authorList>
    </citation>
    <scope>IDENTIFICATION</scope>
</reference>
<evidence type="ECO:0000256" key="9">
    <source>
        <dbReference type="SAM" id="MobiDB-lite"/>
    </source>
</evidence>
<dbReference type="InterPro" id="IPR036179">
    <property type="entry name" value="Ig-like_dom_sf"/>
</dbReference>
<comment type="similarity">
    <text evidence="8">Belongs to the immunoglobulin superfamily. SIGLEC (sialic acid binding Ig-like lectin) family.</text>
</comment>
<name>A0A667HY09_LYNCA</name>
<evidence type="ECO:0000313" key="12">
    <source>
        <dbReference type="Ensembl" id="ENSLCNP00005024969.1"/>
    </source>
</evidence>
<feature type="domain" description="Ig-like" evidence="11">
    <location>
        <begin position="19"/>
        <end position="137"/>
    </location>
</feature>
<feature type="signal peptide" evidence="10">
    <location>
        <begin position="1"/>
        <end position="16"/>
    </location>
</feature>
<sequence>MLLPLLLPLLWAGSLQENPGYKLQVQKSVTVQEGLCVHVPCTVSYPGVRRSPSAPVYGSWFRKTYNSRGDVLMATNNPAKGAKRKNRFSFHLAGDPGDRDCSLNITDAQKADSGKYYFQLDIGSMRHSYQSDPLTVTVKALTQTPDIRIEEPLESGSPSHLTCSVPGVCDGVTPLTLSWTGAALRPPGPDLEAYNSSEILLTPRPQDHGTNLTCHVTFPRAGVSTQSTITLNVSYAPQNVTIGISRGNCTELKYPGNGSSLPVLEGESVLLVCVADSNPPATLGWAQGSRTLSPSQPWKPGVLELPRVESGHEGEFTCRAQHARGSQHVSLRPPRLLGPSCSWEGEALGCTCSARARPAPTLRWRLGEGLLEGNHSDASLTVTSSSEGPWANGSLSLRGPLRSDLRLGCEARNEHGAQSTAVLVLRPGLGAVGEGWAETGEKGVCILEKTVWVGVGLRWSSRSDRLLVLGPHQLSHPIQPHGSRLPLCSPTHLVEPVHLAQPVQLPVDPGPSSPPPPQVSLDPGPTFPSFLSLLPNTGCQGDPTPQIIIANYKAQGSPRHSQLQ</sequence>
<dbReference type="PROSITE" id="PS50835">
    <property type="entry name" value="IG_LIKE"/>
    <property type="match status" value="3"/>
</dbReference>
<dbReference type="GO" id="GO:0030246">
    <property type="term" value="F:carbohydrate binding"/>
    <property type="evidence" value="ECO:0007669"/>
    <property type="project" value="UniProtKB-KW"/>
</dbReference>
<gene>
    <name evidence="12" type="primary">SIGLEC11</name>
</gene>
<proteinExistence type="inferred from homology"/>